<protein>
    <submittedName>
        <fullName evidence="1">Uncharacterized protein</fullName>
    </submittedName>
</protein>
<reference evidence="1" key="1">
    <citation type="submission" date="2018-11" db="EMBL/GenBank/DDBJ databases">
        <authorList>
            <consortium name="Pathogen Informatics"/>
        </authorList>
    </citation>
    <scope>NUCLEOTIDE SEQUENCE</scope>
</reference>
<comment type="caution">
    <text evidence="1">The sequence shown here is derived from an EMBL/GenBank/DDBJ whole genome shotgun (WGS) entry which is preliminary data.</text>
</comment>
<evidence type="ECO:0000313" key="1">
    <source>
        <dbReference type="EMBL" id="VEL42904.1"/>
    </source>
</evidence>
<accession>A0A448XR61</accession>
<dbReference type="AlphaFoldDB" id="A0A448XR61"/>
<organism evidence="1 2">
    <name type="scientific">Protopolystoma xenopodis</name>
    <dbReference type="NCBI Taxonomy" id="117903"/>
    <lineage>
        <taxon>Eukaryota</taxon>
        <taxon>Metazoa</taxon>
        <taxon>Spiralia</taxon>
        <taxon>Lophotrochozoa</taxon>
        <taxon>Platyhelminthes</taxon>
        <taxon>Monogenea</taxon>
        <taxon>Polyopisthocotylea</taxon>
        <taxon>Polystomatidea</taxon>
        <taxon>Polystomatidae</taxon>
        <taxon>Protopolystoma</taxon>
    </lineage>
</organism>
<keyword evidence="2" id="KW-1185">Reference proteome</keyword>
<evidence type="ECO:0000313" key="2">
    <source>
        <dbReference type="Proteomes" id="UP000784294"/>
    </source>
</evidence>
<gene>
    <name evidence="1" type="ORF">PXEA_LOCUS36344</name>
</gene>
<proteinExistence type="predicted"/>
<name>A0A448XR61_9PLAT</name>
<sequence length="66" mass="7386">MVAVSFRFLQVVDLGCATWSYQQAGLETRTMSGVDRLLDPFLESDRGRLARIVSESCQSQQPSYNA</sequence>
<dbReference type="EMBL" id="CAAALY010277438">
    <property type="protein sequence ID" value="VEL42904.1"/>
    <property type="molecule type" value="Genomic_DNA"/>
</dbReference>
<dbReference type="Proteomes" id="UP000784294">
    <property type="component" value="Unassembled WGS sequence"/>
</dbReference>